<dbReference type="PANTHER" id="PTHR11839">
    <property type="entry name" value="UDP/ADP-SUGAR PYROPHOSPHATASE"/>
    <property type="match status" value="1"/>
</dbReference>
<dbReference type="InterPro" id="IPR004385">
    <property type="entry name" value="NDP_pyrophosphatase"/>
</dbReference>
<dbReference type="GO" id="GO:0046872">
    <property type="term" value="F:metal ion binding"/>
    <property type="evidence" value="ECO:0007669"/>
    <property type="project" value="UniProtKB-KW"/>
</dbReference>
<sequence>MADRRADTRSEIVERDVIHSGFSRFERVLVRHRRRDGKEQLLEREFQHRGDAVGVLPYDPERRVGILVRQLRVPLLARGDGSSNLIEVPAGHLEEGEDAAGTARREVLEEAGLALRDVEHVVDVFPSAGMITEKLHLYLGRYVAADRIDAGGGLSHEGEDIEVIEWPLARMVQAIATGEIRDAKAIILIQALMLREPGLFAT</sequence>
<evidence type="ECO:0000256" key="6">
    <source>
        <dbReference type="ARBA" id="ARBA00022801"/>
    </source>
</evidence>
<dbReference type="InterPro" id="IPR020084">
    <property type="entry name" value="NUDIX_hydrolase_CS"/>
</dbReference>
<dbReference type="NCBIfam" id="TIGR00052">
    <property type="entry name" value="nudix-type nucleoside diphosphatase, YffH/AdpP family"/>
    <property type="match status" value="1"/>
</dbReference>
<dbReference type="AlphaFoldDB" id="A0A839AF32"/>
<evidence type="ECO:0000256" key="4">
    <source>
        <dbReference type="ARBA" id="ARBA00011738"/>
    </source>
</evidence>
<feature type="domain" description="Nudix hydrolase" evidence="11">
    <location>
        <begin position="48"/>
        <end position="188"/>
    </location>
</feature>
<dbReference type="GO" id="GO:0005829">
    <property type="term" value="C:cytosol"/>
    <property type="evidence" value="ECO:0007669"/>
    <property type="project" value="TreeGrafter"/>
</dbReference>
<comment type="caution">
    <text evidence="12">The sequence shown here is derived from an EMBL/GenBank/DDBJ whole genome shotgun (WGS) entry which is preliminary data.</text>
</comment>
<dbReference type="SUPFAM" id="SSF55811">
    <property type="entry name" value="Nudix"/>
    <property type="match status" value="1"/>
</dbReference>
<evidence type="ECO:0000256" key="3">
    <source>
        <dbReference type="ARBA" id="ARBA00007275"/>
    </source>
</evidence>
<dbReference type="EMBL" id="JACFXV010000061">
    <property type="protein sequence ID" value="MBA5778313.1"/>
    <property type="molecule type" value="Genomic_DNA"/>
</dbReference>
<evidence type="ECO:0000313" key="13">
    <source>
        <dbReference type="Proteomes" id="UP000541109"/>
    </source>
</evidence>
<comment type="subunit">
    <text evidence="4">Homodimer.</text>
</comment>
<evidence type="ECO:0000256" key="7">
    <source>
        <dbReference type="ARBA" id="ARBA00032162"/>
    </source>
</evidence>
<dbReference type="PROSITE" id="PS00893">
    <property type="entry name" value="NUDIX_BOX"/>
    <property type="match status" value="1"/>
</dbReference>
<organism evidence="12 13">
    <name type="scientific">Stappia albiluteola</name>
    <dbReference type="NCBI Taxonomy" id="2758565"/>
    <lineage>
        <taxon>Bacteria</taxon>
        <taxon>Pseudomonadati</taxon>
        <taxon>Pseudomonadota</taxon>
        <taxon>Alphaproteobacteria</taxon>
        <taxon>Hyphomicrobiales</taxon>
        <taxon>Stappiaceae</taxon>
        <taxon>Stappia</taxon>
    </lineage>
</organism>
<dbReference type="InterPro" id="IPR015797">
    <property type="entry name" value="NUDIX_hydrolase-like_dom_sf"/>
</dbReference>
<protein>
    <recommendedName>
        <fullName evidence="5">GDP-mannose pyrophosphatase</fullName>
    </recommendedName>
    <alternativeName>
        <fullName evidence="7">GDP-mannose hydrolase</fullName>
    </alternativeName>
    <alternativeName>
        <fullName evidence="8">GDPMK</fullName>
    </alternativeName>
</protein>
<dbReference type="PROSITE" id="PS51462">
    <property type="entry name" value="NUDIX"/>
    <property type="match status" value="1"/>
</dbReference>
<dbReference type="RefSeq" id="WP_182166435.1">
    <property type="nucleotide sequence ID" value="NZ_JACFXV010000061.1"/>
</dbReference>
<evidence type="ECO:0000256" key="10">
    <source>
        <dbReference type="PIRSR" id="PIRSR604385-3"/>
    </source>
</evidence>
<dbReference type="GO" id="GO:0019693">
    <property type="term" value="P:ribose phosphate metabolic process"/>
    <property type="evidence" value="ECO:0007669"/>
    <property type="project" value="TreeGrafter"/>
</dbReference>
<keyword evidence="9" id="KW-0479">Metal-binding</keyword>
<evidence type="ECO:0000256" key="5">
    <source>
        <dbReference type="ARBA" id="ARBA00016377"/>
    </source>
</evidence>
<keyword evidence="6 12" id="KW-0378">Hydrolase</keyword>
<dbReference type="Pfam" id="PF00293">
    <property type="entry name" value="NUDIX"/>
    <property type="match status" value="1"/>
</dbReference>
<comment type="similarity">
    <text evidence="3">Belongs to the Nudix hydrolase family. NudK subfamily.</text>
</comment>
<feature type="binding site" evidence="9">
    <location>
        <position position="159"/>
    </location>
    <ligand>
        <name>Mg(2+)</name>
        <dbReference type="ChEBI" id="CHEBI:18420"/>
        <label>1</label>
    </ligand>
</feature>
<evidence type="ECO:0000256" key="2">
    <source>
        <dbReference type="ARBA" id="ARBA00001946"/>
    </source>
</evidence>
<feature type="binding site" evidence="9">
    <location>
        <position position="110"/>
    </location>
    <ligand>
        <name>Mg(2+)</name>
        <dbReference type="ChEBI" id="CHEBI:18420"/>
        <label>1</label>
    </ligand>
</feature>
<feature type="binding site" evidence="9">
    <location>
        <position position="90"/>
    </location>
    <ligand>
        <name>Mg(2+)</name>
        <dbReference type="ChEBI" id="CHEBI:18420"/>
        <label>1</label>
    </ligand>
</feature>
<dbReference type="GO" id="GO:0006753">
    <property type="term" value="P:nucleoside phosphate metabolic process"/>
    <property type="evidence" value="ECO:0007669"/>
    <property type="project" value="TreeGrafter"/>
</dbReference>
<dbReference type="GO" id="GO:0016818">
    <property type="term" value="F:hydrolase activity, acting on acid anhydrides, in phosphorus-containing anhydrides"/>
    <property type="evidence" value="ECO:0007669"/>
    <property type="project" value="InterPro"/>
</dbReference>
<evidence type="ECO:0000256" key="1">
    <source>
        <dbReference type="ARBA" id="ARBA00000847"/>
    </source>
</evidence>
<evidence type="ECO:0000256" key="8">
    <source>
        <dbReference type="ARBA" id="ARBA00032272"/>
    </source>
</evidence>
<feature type="binding site" evidence="9">
    <location>
        <position position="106"/>
    </location>
    <ligand>
        <name>Mg(2+)</name>
        <dbReference type="ChEBI" id="CHEBI:18420"/>
        <label>1</label>
    </ligand>
</feature>
<evidence type="ECO:0000259" key="11">
    <source>
        <dbReference type="PROSITE" id="PS51462"/>
    </source>
</evidence>
<comment type="catalytic activity">
    <reaction evidence="1">
        <text>GDP-alpha-D-mannose + H2O = alpha-D-mannose 1-phosphate + GMP + 2 H(+)</text>
        <dbReference type="Rhea" id="RHEA:27978"/>
        <dbReference type="ChEBI" id="CHEBI:15377"/>
        <dbReference type="ChEBI" id="CHEBI:15378"/>
        <dbReference type="ChEBI" id="CHEBI:57527"/>
        <dbReference type="ChEBI" id="CHEBI:58115"/>
        <dbReference type="ChEBI" id="CHEBI:58409"/>
    </reaction>
</comment>
<reference evidence="12 13" key="1">
    <citation type="submission" date="2020-07" db="EMBL/GenBank/DDBJ databases">
        <title>Stappia sp., F7233, whole genome shotgun sequencing project.</title>
        <authorList>
            <person name="Jiang S."/>
            <person name="Liu Z.W."/>
            <person name="Du Z.J."/>
        </authorList>
    </citation>
    <scope>NUCLEOTIDE SEQUENCE [LARGE SCALE GENOMIC DNA]</scope>
    <source>
        <strain evidence="12 13">F7233</strain>
    </source>
</reference>
<feature type="short sequence motif" description="Nudix box" evidence="10">
    <location>
        <begin position="91"/>
        <end position="113"/>
    </location>
</feature>
<name>A0A839AF32_9HYPH</name>
<dbReference type="Gene3D" id="3.90.79.10">
    <property type="entry name" value="Nucleoside Triphosphate Pyrophosphohydrolase"/>
    <property type="match status" value="1"/>
</dbReference>
<accession>A0A839AF32</accession>
<dbReference type="CDD" id="cd24157">
    <property type="entry name" value="NUDIX_GDPMK"/>
    <property type="match status" value="1"/>
</dbReference>
<evidence type="ECO:0000256" key="9">
    <source>
        <dbReference type="PIRSR" id="PIRSR604385-2"/>
    </source>
</evidence>
<proteinExistence type="inferred from homology"/>
<keyword evidence="9" id="KW-0460">Magnesium</keyword>
<dbReference type="InterPro" id="IPR000086">
    <property type="entry name" value="NUDIX_hydrolase_dom"/>
</dbReference>
<comment type="cofactor">
    <cofactor evidence="2 9">
        <name>Mg(2+)</name>
        <dbReference type="ChEBI" id="CHEBI:18420"/>
    </cofactor>
</comment>
<evidence type="ECO:0000313" key="12">
    <source>
        <dbReference type="EMBL" id="MBA5778313.1"/>
    </source>
</evidence>
<gene>
    <name evidence="12" type="ORF">H2509_14380</name>
</gene>
<keyword evidence="13" id="KW-1185">Reference proteome</keyword>
<dbReference type="Proteomes" id="UP000541109">
    <property type="component" value="Unassembled WGS sequence"/>
</dbReference>
<dbReference type="PANTHER" id="PTHR11839:SF18">
    <property type="entry name" value="NUDIX HYDROLASE DOMAIN-CONTAINING PROTEIN"/>
    <property type="match status" value="1"/>
</dbReference>